<accession>A0A080ZCB9</accession>
<protein>
    <submittedName>
        <fullName evidence="1">Uncharacterized protein</fullName>
    </submittedName>
</protein>
<dbReference type="AlphaFoldDB" id="A0A080ZCB9"/>
<comment type="caution">
    <text evidence="1">The sequence shown here is derived from an EMBL/GenBank/DDBJ whole genome shotgun (WGS) entry which is preliminary data.</text>
</comment>
<reference evidence="1 2" key="1">
    <citation type="submission" date="2013-11" db="EMBL/GenBank/DDBJ databases">
        <title>The Genome Sequence of Phytophthora parasitica P1976.</title>
        <authorList>
            <consortium name="The Broad Institute Genomics Platform"/>
            <person name="Russ C."/>
            <person name="Tyler B."/>
            <person name="Panabieres F."/>
            <person name="Shan W."/>
            <person name="Tripathy S."/>
            <person name="Grunwald N."/>
            <person name="Machado M."/>
            <person name="Johnson C.S."/>
            <person name="Walker B."/>
            <person name="Young S."/>
            <person name="Zeng Q."/>
            <person name="Gargeya S."/>
            <person name="Fitzgerald M."/>
            <person name="Haas B."/>
            <person name="Abouelleil A."/>
            <person name="Allen A.W."/>
            <person name="Alvarado L."/>
            <person name="Arachchi H.M."/>
            <person name="Berlin A.M."/>
            <person name="Chapman S.B."/>
            <person name="Gainer-Dewar J."/>
            <person name="Goldberg J."/>
            <person name="Griggs A."/>
            <person name="Gujja S."/>
            <person name="Hansen M."/>
            <person name="Howarth C."/>
            <person name="Imamovic A."/>
            <person name="Ireland A."/>
            <person name="Larimer J."/>
            <person name="McCowan C."/>
            <person name="Murphy C."/>
            <person name="Pearson M."/>
            <person name="Poon T.W."/>
            <person name="Priest M."/>
            <person name="Roberts A."/>
            <person name="Saif S."/>
            <person name="Shea T."/>
            <person name="Sisk P."/>
            <person name="Sykes S."/>
            <person name="Wortman J."/>
            <person name="Nusbaum C."/>
            <person name="Birren B."/>
        </authorList>
    </citation>
    <scope>NUCLEOTIDE SEQUENCE [LARGE SCALE GENOMIC DNA]</scope>
    <source>
        <strain evidence="1 2">P1976</strain>
    </source>
</reference>
<name>A0A080ZCB9_PHYNI</name>
<dbReference type="EMBL" id="ANJA01003290">
    <property type="protein sequence ID" value="ETO64280.1"/>
    <property type="molecule type" value="Genomic_DNA"/>
</dbReference>
<organism evidence="1 2">
    <name type="scientific">Phytophthora nicotianae P1976</name>
    <dbReference type="NCBI Taxonomy" id="1317066"/>
    <lineage>
        <taxon>Eukaryota</taxon>
        <taxon>Sar</taxon>
        <taxon>Stramenopiles</taxon>
        <taxon>Oomycota</taxon>
        <taxon>Peronosporomycetes</taxon>
        <taxon>Peronosporales</taxon>
        <taxon>Peronosporaceae</taxon>
        <taxon>Phytophthora</taxon>
    </lineage>
</organism>
<evidence type="ECO:0000313" key="1">
    <source>
        <dbReference type="EMBL" id="ETO64280.1"/>
    </source>
</evidence>
<evidence type="ECO:0000313" key="2">
    <source>
        <dbReference type="Proteomes" id="UP000028582"/>
    </source>
</evidence>
<sequence>MGAHCSTEEGDGVLGYVNLIAGPERWRDSESDELGLTDLPREEWTYAEPFWKASESSPLFKESRLYLRDSSTVFPLNCS</sequence>
<proteinExistence type="predicted"/>
<dbReference type="Proteomes" id="UP000028582">
    <property type="component" value="Unassembled WGS sequence"/>
</dbReference>
<gene>
    <name evidence="1" type="ORF">F444_18149</name>
</gene>